<dbReference type="InterPro" id="IPR010982">
    <property type="entry name" value="Lambda_DNA-bd_dom_sf"/>
</dbReference>
<dbReference type="Gene3D" id="1.10.260.40">
    <property type="entry name" value="lambda repressor-like DNA-binding domains"/>
    <property type="match status" value="1"/>
</dbReference>
<dbReference type="Pfam" id="PF13464">
    <property type="entry name" value="RodZ_C"/>
    <property type="match status" value="1"/>
</dbReference>
<sequence>MEMQELGRKLYEERTRRGLSLEQVQDETKISLNFLKALEDGDVEQLPHPVYAKGFMQNYARFLGLDWQSMGEEFSKIYHAEEETESLEELPTVLKEQKEARLFSYTVKASVIILALVIIVGFGWFLYSSFQEEPAQEEQAELAEEIPEYDHVQEEPLEDDILEDRAVTPEEPEIPGDAVPQEDVLLREDVDELQPRVTQLDLEAFAVEPDEPEEEEIPDTVLVHIEAHEECWLMYETDDESRDHFLRPGDSIEVEYTGSMSLRLGNAGGVSISLNGEPYDLDAASGEVKTLEFNDTP</sequence>
<dbReference type="OrthoDB" id="9797543at2"/>
<dbReference type="InterPro" id="IPR050400">
    <property type="entry name" value="Bact_Cytoskel_RodZ"/>
</dbReference>
<dbReference type="AlphaFoldDB" id="D6SM10"/>
<evidence type="ECO:0000259" key="1">
    <source>
        <dbReference type="Pfam" id="PF13464"/>
    </source>
</evidence>
<evidence type="ECO:0000313" key="3">
    <source>
        <dbReference type="Proteomes" id="UP000005496"/>
    </source>
</evidence>
<dbReference type="RefSeq" id="WP_008868850.1">
    <property type="nucleotide sequence ID" value="NZ_ACJN02000001.1"/>
</dbReference>
<reference evidence="2" key="1">
    <citation type="submission" date="2010-05" db="EMBL/GenBank/DDBJ databases">
        <title>The draft genome of Desulfonatronospira thiodismutans ASO3-1.</title>
        <authorList>
            <consortium name="US DOE Joint Genome Institute (JGI-PGF)"/>
            <person name="Lucas S."/>
            <person name="Copeland A."/>
            <person name="Lapidus A."/>
            <person name="Cheng J.-F."/>
            <person name="Bruce D."/>
            <person name="Goodwin L."/>
            <person name="Pitluck S."/>
            <person name="Chertkov O."/>
            <person name="Brettin T."/>
            <person name="Detter J.C."/>
            <person name="Han C."/>
            <person name="Land M.L."/>
            <person name="Hauser L."/>
            <person name="Kyrpides N."/>
            <person name="Mikhailova N."/>
            <person name="Muyzer G."/>
            <person name="Woyke T."/>
        </authorList>
    </citation>
    <scope>NUCLEOTIDE SEQUENCE [LARGE SCALE GENOMIC DNA]</scope>
    <source>
        <strain evidence="2">ASO3-1</strain>
    </source>
</reference>
<proteinExistence type="predicted"/>
<protein>
    <submittedName>
        <fullName evidence="2">XRE family transcriptional regulator</fullName>
    </submittedName>
</protein>
<feature type="domain" description="Cytoskeleton protein RodZ-like C-terminal" evidence="1">
    <location>
        <begin position="225"/>
        <end position="291"/>
    </location>
</feature>
<comment type="caution">
    <text evidence="2">The sequence shown here is derived from an EMBL/GenBank/DDBJ whole genome shotgun (WGS) entry which is preliminary data.</text>
</comment>
<dbReference type="InterPro" id="IPR025194">
    <property type="entry name" value="RodZ-like_C"/>
</dbReference>
<dbReference type="Pfam" id="PF13413">
    <property type="entry name" value="HTH_25"/>
    <property type="match status" value="1"/>
</dbReference>
<dbReference type="EMBL" id="ACJN02000001">
    <property type="protein sequence ID" value="EFI35721.1"/>
    <property type="molecule type" value="Genomic_DNA"/>
</dbReference>
<dbReference type="eggNOG" id="COG1426">
    <property type="taxonomic scope" value="Bacteria"/>
</dbReference>
<gene>
    <name evidence="2" type="ORF">Dthio_PD3150</name>
</gene>
<dbReference type="SUPFAM" id="SSF47413">
    <property type="entry name" value="lambda repressor-like DNA-binding domains"/>
    <property type="match status" value="1"/>
</dbReference>
<dbReference type="PANTHER" id="PTHR34475">
    <property type="match status" value="1"/>
</dbReference>
<organism evidence="2 3">
    <name type="scientific">Desulfonatronospira thiodismutans ASO3-1</name>
    <dbReference type="NCBI Taxonomy" id="555779"/>
    <lineage>
        <taxon>Bacteria</taxon>
        <taxon>Pseudomonadati</taxon>
        <taxon>Thermodesulfobacteriota</taxon>
        <taxon>Desulfovibrionia</taxon>
        <taxon>Desulfovibrionales</taxon>
        <taxon>Desulfonatronovibrionaceae</taxon>
        <taxon>Desulfonatronospira</taxon>
    </lineage>
</organism>
<name>D6SM10_9BACT</name>
<accession>D6SM10</accession>
<dbReference type="Proteomes" id="UP000005496">
    <property type="component" value="Unassembled WGS sequence"/>
</dbReference>
<evidence type="ECO:0000313" key="2">
    <source>
        <dbReference type="EMBL" id="EFI35721.1"/>
    </source>
</evidence>
<dbReference type="GO" id="GO:0003677">
    <property type="term" value="F:DNA binding"/>
    <property type="evidence" value="ECO:0007669"/>
    <property type="project" value="InterPro"/>
</dbReference>
<keyword evidence="3" id="KW-1185">Reference proteome</keyword>
<dbReference type="PANTHER" id="PTHR34475:SF1">
    <property type="entry name" value="CYTOSKELETON PROTEIN RODZ"/>
    <property type="match status" value="1"/>
</dbReference>